<evidence type="ECO:0000256" key="1">
    <source>
        <dbReference type="SAM" id="MobiDB-lite"/>
    </source>
</evidence>
<reference evidence="2" key="1">
    <citation type="journal article" date="2013" name="J. Plant Res.">
        <title>Effect of fungi and light on seed germination of three Opuntia species from semiarid lands of central Mexico.</title>
        <authorList>
            <person name="Delgado-Sanchez P."/>
            <person name="Jimenez-Bremont J.F."/>
            <person name="Guerrero-Gonzalez Mde L."/>
            <person name="Flores J."/>
        </authorList>
    </citation>
    <scope>NUCLEOTIDE SEQUENCE</scope>
    <source>
        <tissue evidence="2">Cladode</tissue>
    </source>
</reference>
<proteinExistence type="predicted"/>
<organism evidence="2">
    <name type="scientific">Opuntia streptacantha</name>
    <name type="common">Prickly pear cactus</name>
    <name type="synonym">Opuntia cardona</name>
    <dbReference type="NCBI Taxonomy" id="393608"/>
    <lineage>
        <taxon>Eukaryota</taxon>
        <taxon>Viridiplantae</taxon>
        <taxon>Streptophyta</taxon>
        <taxon>Embryophyta</taxon>
        <taxon>Tracheophyta</taxon>
        <taxon>Spermatophyta</taxon>
        <taxon>Magnoliopsida</taxon>
        <taxon>eudicotyledons</taxon>
        <taxon>Gunneridae</taxon>
        <taxon>Pentapetalae</taxon>
        <taxon>Caryophyllales</taxon>
        <taxon>Cactineae</taxon>
        <taxon>Cactaceae</taxon>
        <taxon>Opuntioideae</taxon>
        <taxon>Opuntia</taxon>
    </lineage>
</organism>
<dbReference type="AlphaFoldDB" id="A0A7C9EWB9"/>
<evidence type="ECO:0000313" key="2">
    <source>
        <dbReference type="EMBL" id="MBA4668744.1"/>
    </source>
</evidence>
<protein>
    <submittedName>
        <fullName evidence="2">Uncharacterized protein</fullName>
    </submittedName>
</protein>
<feature type="region of interest" description="Disordered" evidence="1">
    <location>
        <begin position="1"/>
        <end position="55"/>
    </location>
</feature>
<name>A0A7C9EWB9_OPUST</name>
<dbReference type="EMBL" id="GISG01240753">
    <property type="protein sequence ID" value="MBA4668744.1"/>
    <property type="molecule type" value="Transcribed_RNA"/>
</dbReference>
<reference evidence="2" key="2">
    <citation type="submission" date="2020-07" db="EMBL/GenBank/DDBJ databases">
        <authorList>
            <person name="Vera ALvarez R."/>
            <person name="Arias-Moreno D.M."/>
            <person name="Jimenez-Jacinto V."/>
            <person name="Jimenez-Bremont J.F."/>
            <person name="Swaminathan K."/>
            <person name="Moose S.P."/>
            <person name="Guerrero-Gonzalez M.L."/>
            <person name="Marino-Ramirez L."/>
            <person name="Landsman D."/>
            <person name="Rodriguez-Kessler M."/>
            <person name="Delgado-Sanchez P."/>
        </authorList>
    </citation>
    <scope>NUCLEOTIDE SEQUENCE</scope>
    <source>
        <tissue evidence="2">Cladode</tissue>
    </source>
</reference>
<accession>A0A7C9EWB9</accession>
<feature type="compositionally biased region" description="Polar residues" evidence="1">
    <location>
        <begin position="20"/>
        <end position="30"/>
    </location>
</feature>
<sequence>MVRAGPTGPEPTHTEAGPTDCQSRSTTTSEGAPFSLRRQIGVRSNGSDFTSISSAQASDFRPDANRFIAPSPGGSPGVDSLELPPYFLLELEPLLGPGTTGSPSGSVPLHPILSPLDWNIDRKLLQNPTFVVLTLFVPMDSVCFLRSLLDRTRPIQETLGEDGSDRVAAGLRPIDSDRLGKSRMLAGLSGRRFLASV</sequence>
<feature type="compositionally biased region" description="Polar residues" evidence="1">
    <location>
        <begin position="42"/>
        <end position="55"/>
    </location>
</feature>